<dbReference type="Pfam" id="PF13692">
    <property type="entry name" value="Glyco_trans_1_4"/>
    <property type="match status" value="1"/>
</dbReference>
<dbReference type="PANTHER" id="PTHR46656">
    <property type="entry name" value="PUTATIVE-RELATED"/>
    <property type="match status" value="1"/>
</dbReference>
<dbReference type="RefSeq" id="WP_171656422.1">
    <property type="nucleotide sequence ID" value="NZ_WHOD01000128.1"/>
</dbReference>
<dbReference type="Proteomes" id="UP000641588">
    <property type="component" value="Unassembled WGS sequence"/>
</dbReference>
<evidence type="ECO:0000313" key="2">
    <source>
        <dbReference type="Proteomes" id="UP000641588"/>
    </source>
</evidence>
<accession>A0A972GXY6</accession>
<gene>
    <name evidence="1" type="ORF">GC093_33855</name>
</gene>
<dbReference type="EMBL" id="WHOD01000128">
    <property type="protein sequence ID" value="NOU98180.1"/>
    <property type="molecule type" value="Genomic_DNA"/>
</dbReference>
<proteinExistence type="predicted"/>
<dbReference type="CDD" id="cd03801">
    <property type="entry name" value="GT4_PimA-like"/>
    <property type="match status" value="1"/>
</dbReference>
<keyword evidence="2" id="KW-1185">Reference proteome</keyword>
<evidence type="ECO:0000313" key="1">
    <source>
        <dbReference type="EMBL" id="NOU98180.1"/>
    </source>
</evidence>
<organism evidence="1 2">
    <name type="scientific">Paenibacillus foliorum</name>
    <dbReference type="NCBI Taxonomy" id="2654974"/>
    <lineage>
        <taxon>Bacteria</taxon>
        <taxon>Bacillati</taxon>
        <taxon>Bacillota</taxon>
        <taxon>Bacilli</taxon>
        <taxon>Bacillales</taxon>
        <taxon>Paenibacillaceae</taxon>
        <taxon>Paenibacillus</taxon>
    </lineage>
</organism>
<sequence>MTNYKVVWKGPVKKASGLGIASREYVYALKRLGVDVSVGASGRNLSKDGSQRKLKILIYHHLPHTINMSKERKAYDRIILNTVWETTKIPRRWLSNMNKFDAVCVPSLQNKQAMRNSGVRVPIFIVPHGVHTEKYKPSNKKLSLANAKGRFVFVSVFGFQHRKNPEALLRAYWEAFSAADKVLLVIKTNGYASYENGAWIQNKMRRYKSRLGIVKKTAPVKVIAGQVSSKKLRGIYTLGNVFVLPTRGEGVGLPFLESLSSGVPVIATGWGGHKDFLTHRNSFLVSYKLKNPASSMSSKHSISRKFRQLFAEKGQQWAEVDISSLKKQMRVAYQNPSLCKKKGQQGRKDMLRLSWNRAGISLKHAVENVILLGGGKNLANRSTVWRFRKKTMASV</sequence>
<protein>
    <submittedName>
        <fullName evidence="1">Glycosyltransferase</fullName>
    </submittedName>
</protein>
<name>A0A972GXY6_9BACL</name>
<dbReference type="PANTHER" id="PTHR46656:SF3">
    <property type="entry name" value="PUTATIVE-RELATED"/>
    <property type="match status" value="1"/>
</dbReference>
<dbReference type="Gene3D" id="3.40.50.2000">
    <property type="entry name" value="Glycogen Phosphorylase B"/>
    <property type="match status" value="1"/>
</dbReference>
<reference evidence="1" key="1">
    <citation type="submission" date="2019-10" db="EMBL/GenBank/DDBJ databases">
        <title>Description of Paenibacillus glebae sp. nov.</title>
        <authorList>
            <person name="Carlier A."/>
            <person name="Qi S."/>
        </authorList>
    </citation>
    <scope>NUCLEOTIDE SEQUENCE</scope>
    <source>
        <strain evidence="1">LMG 31456</strain>
    </source>
</reference>
<comment type="caution">
    <text evidence="1">The sequence shown here is derived from an EMBL/GenBank/DDBJ whole genome shotgun (WGS) entry which is preliminary data.</text>
</comment>
<dbReference type="AlphaFoldDB" id="A0A972GXY6"/>
<dbReference type="SUPFAM" id="SSF53756">
    <property type="entry name" value="UDP-Glycosyltransferase/glycogen phosphorylase"/>
    <property type="match status" value="1"/>
</dbReference>